<comment type="subunit">
    <text evidence="3">Homohexamer; trimer of dimers.</text>
</comment>
<accession>A0A4Q1C8Z9</accession>
<dbReference type="Gene3D" id="3.20.20.80">
    <property type="entry name" value="Glycosidases"/>
    <property type="match status" value="1"/>
</dbReference>
<dbReference type="Gene3D" id="2.60.120.260">
    <property type="entry name" value="Galactose-binding domain-like"/>
    <property type="match status" value="1"/>
</dbReference>
<evidence type="ECO:0000256" key="6">
    <source>
        <dbReference type="ARBA" id="ARBA00023277"/>
    </source>
</evidence>
<evidence type="ECO:0000256" key="7">
    <source>
        <dbReference type="ARBA" id="ARBA00023295"/>
    </source>
</evidence>
<comment type="catalytic activity">
    <reaction evidence="1">
        <text>Hydrolysis of terminal non-reducing alpha-L-arabinofuranoside residues in alpha-L-arabinosides.</text>
        <dbReference type="EC" id="3.2.1.55"/>
    </reaction>
</comment>
<evidence type="ECO:0000313" key="11">
    <source>
        <dbReference type="Proteomes" id="UP000290218"/>
    </source>
</evidence>
<feature type="chain" id="PRO_5021030719" description="non-reducing end alpha-L-arabinofuranosidase" evidence="8">
    <location>
        <begin position="23"/>
        <end position="667"/>
    </location>
</feature>
<proteinExistence type="inferred from homology"/>
<sequence length="667" mass="73098">MKSLKLSLLAAMSLLPLTALQAAPLEVKVDAAKTGAPINPFIYGQFIEHMGRCIYGGIWAEMLEDRKFYFPITAKYAPYRAIENADFPGQVVERGFPVVGASPWQIIGDASAVTMVKEGAFVGKHSPRVNAGAGIRQRDLGVKAGLRYDGYVWAKPFSGKAEIEVTLVWGEGAADRASTKLSFSGNDYSKQTFALTPAAGSEKGAQLELRVTGGDVLLGPPSLMPSDNFKGMRRDTLALLKQLNGTVYRWPGGNFVSGYDWRDGIGDRDRRPPRKNPAWTGVEHNDFGTDEFIMFCREIGTEPMIAANTGFGDAYSAAQWVEYTNGAANTVAGGWRAKNGNAQPYGVKYWCVGNEMFGPWQLGFMQMQHYTLKHNEVAEYMWKVDPSLQLVAVGDLTTINKDHDPAQARSGKTCSHIMLEECAEHMNYLSEHFYVGRVPWNKNGRTDVLSHVGLVSKAIREKADGHRKLQASLPNLKGKLMPIAMDEWNYWHREYAYGELGCVYELQDGLGIAAGLHEFFRQSDLIQMAHYAQTVNVIGAIKTSKVAAEMETTGLVLQLYREKFGQKPLVVSHDAGPLDVAAALTKDGKTLTVGVVNPTSEAVDLKLALAGLKYAGPATRWHITGPNAESHNTPGLPRVVDIKRTDAKASQLQVPALSVALFEVPLE</sequence>
<evidence type="ECO:0000256" key="4">
    <source>
        <dbReference type="ARBA" id="ARBA00012670"/>
    </source>
</evidence>
<feature type="signal peptide" evidence="8">
    <location>
        <begin position="1"/>
        <end position="22"/>
    </location>
</feature>
<dbReference type="PANTHER" id="PTHR43576:SF2">
    <property type="entry name" value="INTRACELLULAR EXO-ALPHA-L-ARABINOFURANOSIDASE 2"/>
    <property type="match status" value="1"/>
</dbReference>
<keyword evidence="6" id="KW-0119">Carbohydrate metabolism</keyword>
<protein>
    <recommendedName>
        <fullName evidence="4">non-reducing end alpha-L-arabinofuranosidase</fullName>
        <ecNumber evidence="4">3.2.1.55</ecNumber>
    </recommendedName>
</protein>
<comment type="caution">
    <text evidence="10">The sequence shown here is derived from an EMBL/GenBank/DDBJ whole genome shotgun (WGS) entry which is preliminary data.</text>
</comment>
<keyword evidence="8" id="KW-0732">Signal</keyword>
<dbReference type="EMBL" id="SDHX01000001">
    <property type="protein sequence ID" value="RXK55467.1"/>
    <property type="molecule type" value="Genomic_DNA"/>
</dbReference>
<evidence type="ECO:0000256" key="8">
    <source>
        <dbReference type="SAM" id="SignalP"/>
    </source>
</evidence>
<dbReference type="RefSeq" id="WP_129046832.1">
    <property type="nucleotide sequence ID" value="NZ_SDHX01000001.1"/>
</dbReference>
<evidence type="ECO:0000313" key="10">
    <source>
        <dbReference type="EMBL" id="RXK55467.1"/>
    </source>
</evidence>
<dbReference type="SMART" id="SM00813">
    <property type="entry name" value="Alpha-L-AF_C"/>
    <property type="match status" value="1"/>
</dbReference>
<dbReference type="OrthoDB" id="9758333at2"/>
<name>A0A4Q1C8Z9_9BACT</name>
<keyword evidence="7" id="KW-0326">Glycosidase</keyword>
<dbReference type="SUPFAM" id="SSF51011">
    <property type="entry name" value="Glycosyl hydrolase domain"/>
    <property type="match status" value="1"/>
</dbReference>
<dbReference type="Pfam" id="PF22848">
    <property type="entry name" value="ASD1_dom"/>
    <property type="match status" value="1"/>
</dbReference>
<dbReference type="EC" id="3.2.1.55" evidence="4"/>
<dbReference type="InterPro" id="IPR013780">
    <property type="entry name" value="Glyco_hydro_b"/>
</dbReference>
<dbReference type="AlphaFoldDB" id="A0A4Q1C8Z9"/>
<keyword evidence="11" id="KW-1185">Reference proteome</keyword>
<keyword evidence="5" id="KW-0378">Hydrolase</keyword>
<dbReference type="InterPro" id="IPR055235">
    <property type="entry name" value="ASD1_cat"/>
</dbReference>
<organism evidence="10 11">
    <name type="scientific">Oleiharenicola lentus</name>
    <dbReference type="NCBI Taxonomy" id="2508720"/>
    <lineage>
        <taxon>Bacteria</taxon>
        <taxon>Pseudomonadati</taxon>
        <taxon>Verrucomicrobiota</taxon>
        <taxon>Opitutia</taxon>
        <taxon>Opitutales</taxon>
        <taxon>Opitutaceae</taxon>
        <taxon>Oleiharenicola</taxon>
    </lineage>
</organism>
<dbReference type="GO" id="GO:0046556">
    <property type="term" value="F:alpha-L-arabinofuranosidase activity"/>
    <property type="evidence" value="ECO:0007669"/>
    <property type="project" value="UniProtKB-EC"/>
</dbReference>
<dbReference type="Proteomes" id="UP000290218">
    <property type="component" value="Unassembled WGS sequence"/>
</dbReference>
<dbReference type="InterPro" id="IPR017853">
    <property type="entry name" value="GH"/>
</dbReference>
<dbReference type="SUPFAM" id="SSF51445">
    <property type="entry name" value="(Trans)glycosidases"/>
    <property type="match status" value="1"/>
</dbReference>
<gene>
    <name evidence="10" type="ORF">ESB00_06095</name>
</gene>
<evidence type="ECO:0000256" key="5">
    <source>
        <dbReference type="ARBA" id="ARBA00022801"/>
    </source>
</evidence>
<evidence type="ECO:0000259" key="9">
    <source>
        <dbReference type="SMART" id="SM00813"/>
    </source>
</evidence>
<dbReference type="PANTHER" id="PTHR43576">
    <property type="entry name" value="ALPHA-L-ARABINOFURANOSIDASE C-RELATED"/>
    <property type="match status" value="1"/>
</dbReference>
<feature type="domain" description="Alpha-L-arabinofuranosidase C-terminal" evidence="9">
    <location>
        <begin position="486"/>
        <end position="658"/>
    </location>
</feature>
<dbReference type="GO" id="GO:0000272">
    <property type="term" value="P:polysaccharide catabolic process"/>
    <property type="evidence" value="ECO:0007669"/>
    <property type="project" value="TreeGrafter"/>
</dbReference>
<dbReference type="Pfam" id="PF06964">
    <property type="entry name" value="Alpha-L-AF_C"/>
    <property type="match status" value="1"/>
</dbReference>
<evidence type="ECO:0000256" key="3">
    <source>
        <dbReference type="ARBA" id="ARBA00011165"/>
    </source>
</evidence>
<reference evidence="10 11" key="1">
    <citation type="submission" date="2019-01" db="EMBL/GenBank/DDBJ databases">
        <title>Lacunisphaera sp. strain TWA-58.</title>
        <authorList>
            <person name="Chen W.-M."/>
        </authorList>
    </citation>
    <scope>NUCLEOTIDE SEQUENCE [LARGE SCALE GENOMIC DNA]</scope>
    <source>
        <strain evidence="10 11">TWA-58</strain>
    </source>
</reference>
<dbReference type="Gene3D" id="2.60.40.1180">
    <property type="entry name" value="Golgi alpha-mannosidase II"/>
    <property type="match status" value="1"/>
</dbReference>
<evidence type="ECO:0000256" key="1">
    <source>
        <dbReference type="ARBA" id="ARBA00001462"/>
    </source>
</evidence>
<comment type="similarity">
    <text evidence="2">Belongs to the glycosyl hydrolase 51 family.</text>
</comment>
<dbReference type="InterPro" id="IPR010720">
    <property type="entry name" value="Alpha-L-AF_C"/>
</dbReference>
<evidence type="ECO:0000256" key="2">
    <source>
        <dbReference type="ARBA" id="ARBA00007186"/>
    </source>
</evidence>
<dbReference type="GO" id="GO:0046373">
    <property type="term" value="P:L-arabinose metabolic process"/>
    <property type="evidence" value="ECO:0007669"/>
    <property type="project" value="InterPro"/>
</dbReference>